<keyword evidence="1" id="KW-1133">Transmembrane helix</keyword>
<keyword evidence="1" id="KW-0812">Transmembrane</keyword>
<accession>A0A7C3EFT3</accession>
<feature type="transmembrane region" description="Helical" evidence="1">
    <location>
        <begin position="114"/>
        <end position="134"/>
    </location>
</feature>
<dbReference type="InterPro" id="IPR018729">
    <property type="entry name" value="DUF2269_transmembrane"/>
</dbReference>
<dbReference type="EMBL" id="DSVL01000184">
    <property type="protein sequence ID" value="HFH29035.1"/>
    <property type="molecule type" value="Genomic_DNA"/>
</dbReference>
<proteinExistence type="predicted"/>
<keyword evidence="1" id="KW-0472">Membrane</keyword>
<sequence length="200" mass="22803">MKTKYVLYFFLVLMAGLIITALLFPALLTKLLQQPNLYPHILFIHILATTLFFANAVVGMFWERQSLRSGKKEVILHTYATVSWLDAHLSSPLIILSVLSGISLSMMMGDLWQIGWLSSSFILFILSGLIWIVSDIPTQYRLKRLLAELNPSEETLPDALIRLYTIRWWIGLAGVVPLLIVFILMVYKPDFPALSALFKF</sequence>
<gene>
    <name evidence="2" type="ORF">ENS59_05925</name>
</gene>
<dbReference type="AlphaFoldDB" id="A0A7C3EFT3"/>
<reference evidence="2" key="1">
    <citation type="journal article" date="2020" name="mSystems">
        <title>Genome- and Community-Level Interaction Insights into Carbon Utilization and Element Cycling Functions of Hydrothermarchaeota in Hydrothermal Sediment.</title>
        <authorList>
            <person name="Zhou Z."/>
            <person name="Liu Y."/>
            <person name="Xu W."/>
            <person name="Pan J."/>
            <person name="Luo Z.H."/>
            <person name="Li M."/>
        </authorList>
    </citation>
    <scope>NUCLEOTIDE SEQUENCE [LARGE SCALE GENOMIC DNA]</scope>
    <source>
        <strain evidence="2">SpSt-503</strain>
    </source>
</reference>
<dbReference type="Pfam" id="PF10027">
    <property type="entry name" value="DUF2269"/>
    <property type="match status" value="1"/>
</dbReference>
<evidence type="ECO:0000313" key="2">
    <source>
        <dbReference type="EMBL" id="HFH29035.1"/>
    </source>
</evidence>
<name>A0A7C3EFT3_9SPIR</name>
<feature type="transmembrane region" description="Helical" evidence="1">
    <location>
        <begin position="168"/>
        <end position="187"/>
    </location>
</feature>
<protein>
    <submittedName>
        <fullName evidence="2">DUF2269 family protein</fullName>
    </submittedName>
</protein>
<feature type="transmembrane region" description="Helical" evidence="1">
    <location>
        <begin position="74"/>
        <end position="102"/>
    </location>
</feature>
<organism evidence="2">
    <name type="scientific">Gracilinema caldarium</name>
    <dbReference type="NCBI Taxonomy" id="215591"/>
    <lineage>
        <taxon>Bacteria</taxon>
        <taxon>Pseudomonadati</taxon>
        <taxon>Spirochaetota</taxon>
        <taxon>Spirochaetia</taxon>
        <taxon>Spirochaetales</taxon>
        <taxon>Breznakiellaceae</taxon>
        <taxon>Gracilinema</taxon>
    </lineage>
</organism>
<comment type="caution">
    <text evidence="2">The sequence shown here is derived from an EMBL/GenBank/DDBJ whole genome shotgun (WGS) entry which is preliminary data.</text>
</comment>
<evidence type="ECO:0000256" key="1">
    <source>
        <dbReference type="SAM" id="Phobius"/>
    </source>
</evidence>
<feature type="transmembrane region" description="Helical" evidence="1">
    <location>
        <begin position="40"/>
        <end position="62"/>
    </location>
</feature>
<feature type="transmembrane region" description="Helical" evidence="1">
    <location>
        <begin position="7"/>
        <end position="28"/>
    </location>
</feature>